<accession>A0A1W0W569</accession>
<dbReference type="Gramene" id="OQU89549">
    <property type="protein sequence ID" value="OQU89549"/>
    <property type="gene ID" value="SORBI_3002G210901"/>
</dbReference>
<reference evidence="3 4" key="1">
    <citation type="journal article" date="2009" name="Nature">
        <title>The Sorghum bicolor genome and the diversification of grasses.</title>
        <authorList>
            <person name="Paterson A.H."/>
            <person name="Bowers J.E."/>
            <person name="Bruggmann R."/>
            <person name="Dubchak I."/>
            <person name="Grimwood J."/>
            <person name="Gundlach H."/>
            <person name="Haberer G."/>
            <person name="Hellsten U."/>
            <person name="Mitros T."/>
            <person name="Poliakov A."/>
            <person name="Schmutz J."/>
            <person name="Spannagl M."/>
            <person name="Tang H."/>
            <person name="Wang X."/>
            <person name="Wicker T."/>
            <person name="Bharti A.K."/>
            <person name="Chapman J."/>
            <person name="Feltus F.A."/>
            <person name="Gowik U."/>
            <person name="Grigoriev I.V."/>
            <person name="Lyons E."/>
            <person name="Maher C.A."/>
            <person name="Martis M."/>
            <person name="Narechania A."/>
            <person name="Otillar R.P."/>
            <person name="Penning B.W."/>
            <person name="Salamov A.A."/>
            <person name="Wang Y."/>
            <person name="Zhang L."/>
            <person name="Carpita N.C."/>
            <person name="Freeling M."/>
            <person name="Gingle A.R."/>
            <person name="Hash C.T."/>
            <person name="Keller B."/>
            <person name="Klein P."/>
            <person name="Kresovich S."/>
            <person name="McCann M.C."/>
            <person name="Ming R."/>
            <person name="Peterson D.G."/>
            <person name="Mehboob-ur-Rahman"/>
            <person name="Ware D."/>
            <person name="Westhoff P."/>
            <person name="Mayer K.F."/>
            <person name="Messing J."/>
            <person name="Rokhsar D.S."/>
        </authorList>
    </citation>
    <scope>NUCLEOTIDE SEQUENCE [LARGE SCALE GENOMIC DNA]</scope>
    <source>
        <strain evidence="4">cv. BTx623</strain>
    </source>
</reference>
<organism evidence="3 4">
    <name type="scientific">Sorghum bicolor</name>
    <name type="common">Sorghum</name>
    <name type="synonym">Sorghum vulgare</name>
    <dbReference type="NCBI Taxonomy" id="4558"/>
    <lineage>
        <taxon>Eukaryota</taxon>
        <taxon>Viridiplantae</taxon>
        <taxon>Streptophyta</taxon>
        <taxon>Embryophyta</taxon>
        <taxon>Tracheophyta</taxon>
        <taxon>Spermatophyta</taxon>
        <taxon>Magnoliopsida</taxon>
        <taxon>Liliopsida</taxon>
        <taxon>Poales</taxon>
        <taxon>Poaceae</taxon>
        <taxon>PACMAD clade</taxon>
        <taxon>Panicoideae</taxon>
        <taxon>Andropogonodae</taxon>
        <taxon>Andropogoneae</taxon>
        <taxon>Sorghinae</taxon>
        <taxon>Sorghum</taxon>
    </lineage>
</organism>
<keyword evidence="2" id="KW-0732">Signal</keyword>
<feature type="chain" id="PRO_5012528993" evidence="2">
    <location>
        <begin position="30"/>
        <end position="85"/>
    </location>
</feature>
<evidence type="ECO:0000313" key="4">
    <source>
        <dbReference type="Proteomes" id="UP000000768"/>
    </source>
</evidence>
<proteinExistence type="predicted"/>
<dbReference type="EMBL" id="CM000761">
    <property type="protein sequence ID" value="OQU89549.1"/>
    <property type="molecule type" value="Genomic_DNA"/>
</dbReference>
<dbReference type="OMA" id="NCTHDPY"/>
<gene>
    <name evidence="3" type="ORF">SORBI_3002G210901</name>
</gene>
<name>A0A1W0W569_SORBI</name>
<dbReference type="InParanoid" id="A0A1W0W569"/>
<sequence>MEAARRKPAAAAMALTLVMVITLVASSAGGTVVVAAARLQGEGGGHGIPVVSESPIPTVAEGKYPGSSNCTHDYNKPKSGPCPPE</sequence>
<reference evidence="4" key="2">
    <citation type="journal article" date="2018" name="Plant J.">
        <title>The Sorghum bicolor reference genome: improved assembly, gene annotations, a transcriptome atlas, and signatures of genome organization.</title>
        <authorList>
            <person name="McCormick R.F."/>
            <person name="Truong S.K."/>
            <person name="Sreedasyam A."/>
            <person name="Jenkins J."/>
            <person name="Shu S."/>
            <person name="Sims D."/>
            <person name="Kennedy M."/>
            <person name="Amirebrahimi M."/>
            <person name="Weers B.D."/>
            <person name="McKinley B."/>
            <person name="Mattison A."/>
            <person name="Morishige D.T."/>
            <person name="Grimwood J."/>
            <person name="Schmutz J."/>
            <person name="Mullet J.E."/>
        </authorList>
    </citation>
    <scope>NUCLEOTIDE SEQUENCE [LARGE SCALE GENOMIC DNA]</scope>
    <source>
        <strain evidence="4">cv. BTx623</strain>
    </source>
</reference>
<protein>
    <submittedName>
        <fullName evidence="3">Uncharacterized protein</fullName>
    </submittedName>
</protein>
<feature type="region of interest" description="Disordered" evidence="1">
    <location>
        <begin position="60"/>
        <end position="85"/>
    </location>
</feature>
<dbReference type="Proteomes" id="UP000000768">
    <property type="component" value="Chromosome 2"/>
</dbReference>
<dbReference type="AlphaFoldDB" id="A0A1W0W569"/>
<evidence type="ECO:0000256" key="1">
    <source>
        <dbReference type="SAM" id="MobiDB-lite"/>
    </source>
</evidence>
<feature type="signal peptide" evidence="2">
    <location>
        <begin position="1"/>
        <end position="29"/>
    </location>
</feature>
<evidence type="ECO:0000313" key="3">
    <source>
        <dbReference type="EMBL" id="OQU89549.1"/>
    </source>
</evidence>
<keyword evidence="4" id="KW-1185">Reference proteome</keyword>
<evidence type="ECO:0000256" key="2">
    <source>
        <dbReference type="SAM" id="SignalP"/>
    </source>
</evidence>